<gene>
    <name evidence="3" type="ORF">IAC76_05805</name>
</gene>
<reference evidence="3" key="2">
    <citation type="journal article" date="2021" name="PeerJ">
        <title>Extensive microbial diversity within the chicken gut microbiome revealed by metagenomics and culture.</title>
        <authorList>
            <person name="Gilroy R."/>
            <person name="Ravi A."/>
            <person name="Getino M."/>
            <person name="Pursley I."/>
            <person name="Horton D.L."/>
            <person name="Alikhan N.F."/>
            <person name="Baker D."/>
            <person name="Gharbi K."/>
            <person name="Hall N."/>
            <person name="Watson M."/>
            <person name="Adriaenssens E.M."/>
            <person name="Foster-Nyarko E."/>
            <person name="Jarju S."/>
            <person name="Secka A."/>
            <person name="Antonio M."/>
            <person name="Oren A."/>
            <person name="Chaudhuri R.R."/>
            <person name="La Ragione R."/>
            <person name="Hildebrand F."/>
            <person name="Pallen M.J."/>
        </authorList>
    </citation>
    <scope>NUCLEOTIDE SEQUENCE</scope>
    <source>
        <strain evidence="3">10192</strain>
    </source>
</reference>
<dbReference type="EMBL" id="JADIND010000121">
    <property type="protein sequence ID" value="MBO8430884.1"/>
    <property type="molecule type" value="Genomic_DNA"/>
</dbReference>
<dbReference type="SUPFAM" id="SSF54523">
    <property type="entry name" value="Pili subunits"/>
    <property type="match status" value="1"/>
</dbReference>
<dbReference type="AlphaFoldDB" id="A0A9D9DNB4"/>
<evidence type="ECO:0000256" key="1">
    <source>
        <dbReference type="SAM" id="Phobius"/>
    </source>
</evidence>
<dbReference type="Gene3D" id="3.30.700.10">
    <property type="entry name" value="Glycoprotein, Type 4 Pilin"/>
    <property type="match status" value="1"/>
</dbReference>
<evidence type="ECO:0000313" key="4">
    <source>
        <dbReference type="Proteomes" id="UP000823632"/>
    </source>
</evidence>
<organism evidence="3 4">
    <name type="scientific">Candidatus Scatousia excrementipullorum</name>
    <dbReference type="NCBI Taxonomy" id="2840936"/>
    <lineage>
        <taxon>Bacteria</taxon>
        <taxon>Candidatus Scatousia</taxon>
    </lineage>
</organism>
<sequence length="205" mass="22467">MFGKYAFTLAEVLITLGIIGIVAAMTLPSIIQKQQDKITVTKLKKMYSVLSQAYLFAVGEYGTPDTWGFGNRDTGAEDDEDTDYVAGNASIVKNILFKQVKNIHICDKAMDKTSCGLADRYYYEGGSEATELFSKVSSLSIVDGSSVLVLINSGSCSEVRGTDKYLKNICGWLFVDINNVKLPNTLGRDLFGFYITKYGIIPEGT</sequence>
<protein>
    <submittedName>
        <fullName evidence="3">Type II secretion system protein</fullName>
    </submittedName>
</protein>
<feature type="transmembrane region" description="Helical" evidence="1">
    <location>
        <begin position="6"/>
        <end position="27"/>
    </location>
</feature>
<dbReference type="InterPro" id="IPR046721">
    <property type="entry name" value="DUF6613"/>
</dbReference>
<dbReference type="Pfam" id="PF20318">
    <property type="entry name" value="DUF6613"/>
    <property type="match status" value="1"/>
</dbReference>
<reference evidence="3" key="1">
    <citation type="submission" date="2020-10" db="EMBL/GenBank/DDBJ databases">
        <authorList>
            <person name="Gilroy R."/>
        </authorList>
    </citation>
    <scope>NUCLEOTIDE SEQUENCE</scope>
    <source>
        <strain evidence="3">10192</strain>
    </source>
</reference>
<keyword evidence="1" id="KW-0472">Membrane</keyword>
<dbReference type="NCBIfam" id="TIGR02532">
    <property type="entry name" value="IV_pilin_GFxxxE"/>
    <property type="match status" value="1"/>
</dbReference>
<feature type="non-terminal residue" evidence="3">
    <location>
        <position position="205"/>
    </location>
</feature>
<proteinExistence type="predicted"/>
<evidence type="ECO:0000259" key="2">
    <source>
        <dbReference type="Pfam" id="PF20318"/>
    </source>
</evidence>
<dbReference type="Proteomes" id="UP000823632">
    <property type="component" value="Unassembled WGS sequence"/>
</dbReference>
<dbReference type="InterPro" id="IPR012902">
    <property type="entry name" value="N_methyl_site"/>
</dbReference>
<keyword evidence="1" id="KW-1133">Transmembrane helix</keyword>
<comment type="caution">
    <text evidence="3">The sequence shown here is derived from an EMBL/GenBank/DDBJ whole genome shotgun (WGS) entry which is preliminary data.</text>
</comment>
<name>A0A9D9DNB4_9BACT</name>
<feature type="domain" description="DUF6613" evidence="2">
    <location>
        <begin position="30"/>
        <end position="128"/>
    </location>
</feature>
<accession>A0A9D9DNB4</accession>
<keyword evidence="1" id="KW-0812">Transmembrane</keyword>
<evidence type="ECO:0000313" key="3">
    <source>
        <dbReference type="EMBL" id="MBO8430884.1"/>
    </source>
</evidence>
<dbReference type="Pfam" id="PF07963">
    <property type="entry name" value="N_methyl"/>
    <property type="match status" value="1"/>
</dbReference>
<dbReference type="InterPro" id="IPR045584">
    <property type="entry name" value="Pilin-like"/>
</dbReference>